<comment type="domain">
    <text evidence="11">Consists of 3 domains; the N-terminus binds the ribosome, the middle domain has PPIase activity, while the C-terminus has intrinsic chaperone activity on its own.</text>
</comment>
<keyword evidence="11" id="KW-0963">Cytoplasm</keyword>
<dbReference type="Gene3D" id="3.10.50.40">
    <property type="match status" value="1"/>
</dbReference>
<dbReference type="FunCoup" id="A9WAW5">
    <property type="interactions" value="529"/>
</dbReference>
<comment type="function">
    <text evidence="11">Involved in protein export. Acts as a chaperone by maintaining the newly synthesized protein in an open conformation. Functions as a peptidyl-prolyl cis-trans isomerase.</text>
</comment>
<evidence type="ECO:0000256" key="8">
    <source>
        <dbReference type="ARBA" id="ARBA00023235"/>
    </source>
</evidence>
<evidence type="ECO:0000256" key="7">
    <source>
        <dbReference type="ARBA" id="ARBA00023186"/>
    </source>
</evidence>
<keyword evidence="8 11" id="KW-0413">Isomerase</keyword>
<dbReference type="KEGG" id="cau:Caur_1526"/>
<dbReference type="GO" id="GO:0051083">
    <property type="term" value="P:'de novo' cotranslational protein folding"/>
    <property type="evidence" value="ECO:0000318"/>
    <property type="project" value="GO_Central"/>
</dbReference>
<dbReference type="EMBL" id="CP000909">
    <property type="protein sequence ID" value="ABY34746.1"/>
    <property type="molecule type" value="Genomic_DNA"/>
</dbReference>
<dbReference type="HOGENOM" id="CLU_033058_3_1_0"/>
<comment type="similarity">
    <text evidence="2 11">Belongs to the FKBP-type PPIase family. Tig subfamily.</text>
</comment>
<dbReference type="InParanoid" id="A9WAW5"/>
<dbReference type="PANTHER" id="PTHR30560">
    <property type="entry name" value="TRIGGER FACTOR CHAPERONE AND PEPTIDYL-PROLYL CIS/TRANS ISOMERASE"/>
    <property type="match status" value="1"/>
</dbReference>
<evidence type="ECO:0000256" key="1">
    <source>
        <dbReference type="ARBA" id="ARBA00000971"/>
    </source>
</evidence>
<evidence type="ECO:0000256" key="2">
    <source>
        <dbReference type="ARBA" id="ARBA00005464"/>
    </source>
</evidence>
<evidence type="ECO:0000256" key="10">
    <source>
        <dbReference type="ARBA" id="ARBA00029986"/>
    </source>
</evidence>
<feature type="compositionally biased region" description="Polar residues" evidence="12">
    <location>
        <begin position="487"/>
        <end position="498"/>
    </location>
</feature>
<dbReference type="GO" id="GO:0003755">
    <property type="term" value="F:peptidyl-prolyl cis-trans isomerase activity"/>
    <property type="evidence" value="ECO:0000318"/>
    <property type="project" value="GO_Central"/>
</dbReference>
<dbReference type="AlphaFoldDB" id="A9WAW5"/>
<evidence type="ECO:0000259" key="14">
    <source>
        <dbReference type="Pfam" id="PF05698"/>
    </source>
</evidence>
<feature type="compositionally biased region" description="Polar residues" evidence="12">
    <location>
        <begin position="509"/>
        <end position="524"/>
    </location>
</feature>
<comment type="catalytic activity">
    <reaction evidence="1 11">
        <text>[protein]-peptidylproline (omega=180) = [protein]-peptidylproline (omega=0)</text>
        <dbReference type="Rhea" id="RHEA:16237"/>
        <dbReference type="Rhea" id="RHEA-COMP:10747"/>
        <dbReference type="Rhea" id="RHEA-COMP:10748"/>
        <dbReference type="ChEBI" id="CHEBI:83833"/>
        <dbReference type="ChEBI" id="CHEBI:83834"/>
        <dbReference type="EC" id="5.2.1.8"/>
    </reaction>
</comment>
<dbReference type="SUPFAM" id="SSF54534">
    <property type="entry name" value="FKBP-like"/>
    <property type="match status" value="1"/>
</dbReference>
<evidence type="ECO:0000256" key="5">
    <source>
        <dbReference type="ARBA" id="ARBA00022618"/>
    </source>
</evidence>
<feature type="domain" description="Trigger factor C-terminal" evidence="14">
    <location>
        <begin position="324"/>
        <end position="479"/>
    </location>
</feature>
<sequence length="524" mass="59212">MCAYFRASNKPLLMARSGIVFKDTTVKVTTEKLPKSLIALQIEIDRDQFERSLDQAARRLSQKFPIQGFRPGKAPRFIIERTFGREALIEEATEELINTGYRKAIKQENIEVVGPPNLDKIHSIEPFVFTVHVPVPPTVTLPDYRSIHVPLEVEPITDEMVEAALEQIREKHLTLQELDEPRPAQQGDQLQVRLKTEIEGEEEEATEEQSEEAADDSEAKAETAADTEQTDDEEEEEEDDEIENEGSEETLPLEPNRLVPELYEGLIGTSVGEKKTIVAVLPEDHHEESLRGKKITFHVEILDIKRRIVPAWEELPALESFNGTFEEFRAHVRENLANQERKRAEQEQLNAYIEQLVEQTTFDIPDVMIRDVAHSMLHEQEQQFARYGITLDQVLQYRGVTHDQAVEELIPEAEKQVKVTLALSEVIKQEGITVGEDEIEAEIQTILESYDEKQRPQVERTLRGQLRSSVANVVLDKKLRARLSAIASGNSTDTSDSSPAAPDAEGATDVTNSDEPVSRSSNEA</sequence>
<evidence type="ECO:0000259" key="13">
    <source>
        <dbReference type="Pfam" id="PF05697"/>
    </source>
</evidence>
<dbReference type="Pfam" id="PF05697">
    <property type="entry name" value="Trigger_N"/>
    <property type="match status" value="1"/>
</dbReference>
<evidence type="ECO:0000256" key="3">
    <source>
        <dbReference type="ARBA" id="ARBA00013194"/>
    </source>
</evidence>
<evidence type="ECO:0000256" key="4">
    <source>
        <dbReference type="ARBA" id="ARBA00016902"/>
    </source>
</evidence>
<dbReference type="InterPro" id="IPR005215">
    <property type="entry name" value="Trig_fac"/>
</dbReference>
<comment type="subcellular location">
    <subcellularLocation>
        <location evidence="11">Cytoplasm</location>
    </subcellularLocation>
    <text evidence="11">About half TF is bound to the ribosome near the polypeptide exit tunnel while the other half is free in the cytoplasm.</text>
</comment>
<name>A9WAW5_CHLAA</name>
<evidence type="ECO:0000256" key="6">
    <source>
        <dbReference type="ARBA" id="ARBA00023110"/>
    </source>
</evidence>
<evidence type="ECO:0000256" key="11">
    <source>
        <dbReference type="HAMAP-Rule" id="MF_00303"/>
    </source>
</evidence>
<feature type="region of interest" description="Disordered" evidence="12">
    <location>
        <begin position="486"/>
        <end position="524"/>
    </location>
</feature>
<dbReference type="SUPFAM" id="SSF102735">
    <property type="entry name" value="Trigger factor ribosome-binding domain"/>
    <property type="match status" value="1"/>
</dbReference>
<feature type="compositionally biased region" description="Acidic residues" evidence="12">
    <location>
        <begin position="199"/>
        <end position="216"/>
    </location>
</feature>
<protein>
    <recommendedName>
        <fullName evidence="4 11">Trigger factor</fullName>
        <shortName evidence="11">TF</shortName>
        <ecNumber evidence="3 11">5.2.1.8</ecNumber>
    </recommendedName>
    <alternativeName>
        <fullName evidence="10 11">PPIase</fullName>
    </alternativeName>
</protein>
<dbReference type="InterPro" id="IPR008881">
    <property type="entry name" value="Trigger_fac_ribosome-bd_bac"/>
</dbReference>
<keyword evidence="5 11" id="KW-0132">Cell division</keyword>
<keyword evidence="7 11" id="KW-0143">Chaperone</keyword>
<dbReference type="GO" id="GO:0043335">
    <property type="term" value="P:protein unfolding"/>
    <property type="evidence" value="ECO:0000318"/>
    <property type="project" value="GO_Central"/>
</dbReference>
<evidence type="ECO:0000313" key="15">
    <source>
        <dbReference type="EMBL" id="ABY34746.1"/>
    </source>
</evidence>
<dbReference type="Proteomes" id="UP000002008">
    <property type="component" value="Chromosome"/>
</dbReference>
<dbReference type="GO" id="GO:0005737">
    <property type="term" value="C:cytoplasm"/>
    <property type="evidence" value="ECO:0007669"/>
    <property type="project" value="UniProtKB-SubCell"/>
</dbReference>
<evidence type="ECO:0000313" key="16">
    <source>
        <dbReference type="Proteomes" id="UP000002008"/>
    </source>
</evidence>
<dbReference type="InterPro" id="IPR008880">
    <property type="entry name" value="Trigger_fac_C"/>
</dbReference>
<dbReference type="InterPro" id="IPR036611">
    <property type="entry name" value="Trigger_fac_ribosome-bd_sf"/>
</dbReference>
<keyword evidence="9 11" id="KW-0131">Cell cycle</keyword>
<gene>
    <name evidence="11" type="primary">tig</name>
    <name evidence="15" type="ordered locus">Caur_1526</name>
</gene>
<dbReference type="Gene3D" id="3.30.70.1050">
    <property type="entry name" value="Trigger factor ribosome-binding domain"/>
    <property type="match status" value="1"/>
</dbReference>
<feature type="region of interest" description="Disordered" evidence="12">
    <location>
        <begin position="199"/>
        <end position="258"/>
    </location>
</feature>
<dbReference type="PATRIC" id="fig|324602.8.peg.1735"/>
<evidence type="ECO:0000256" key="9">
    <source>
        <dbReference type="ARBA" id="ARBA00023306"/>
    </source>
</evidence>
<dbReference type="EC" id="5.2.1.8" evidence="3 11"/>
<dbReference type="eggNOG" id="COG0544">
    <property type="taxonomic scope" value="Bacteria"/>
</dbReference>
<accession>A9WAW5</accession>
<dbReference type="HAMAP" id="MF_00303">
    <property type="entry name" value="Trigger_factor_Tig"/>
    <property type="match status" value="1"/>
</dbReference>
<dbReference type="GO" id="GO:0043022">
    <property type="term" value="F:ribosome binding"/>
    <property type="evidence" value="ECO:0000318"/>
    <property type="project" value="GO_Central"/>
</dbReference>
<reference evidence="16" key="1">
    <citation type="journal article" date="2011" name="BMC Genomics">
        <title>Complete genome sequence of the filamentous anoxygenic phototrophic bacterium Chloroflexus aurantiacus.</title>
        <authorList>
            <person name="Tang K.H."/>
            <person name="Barry K."/>
            <person name="Chertkov O."/>
            <person name="Dalin E."/>
            <person name="Han C.S."/>
            <person name="Hauser L.J."/>
            <person name="Honchak B.M."/>
            <person name="Karbach L.E."/>
            <person name="Land M.L."/>
            <person name="Lapidus A."/>
            <person name="Larimer F.W."/>
            <person name="Mikhailova N."/>
            <person name="Pitluck S."/>
            <person name="Pierson B.K."/>
            <person name="Blankenship R.E."/>
        </authorList>
    </citation>
    <scope>NUCLEOTIDE SEQUENCE [LARGE SCALE GENOMIC DNA]</scope>
    <source>
        <strain evidence="16">ATCC 29366 / DSM 635 / J-10-fl</strain>
    </source>
</reference>
<keyword evidence="16" id="KW-1185">Reference proteome</keyword>
<dbReference type="GO" id="GO:0044183">
    <property type="term" value="F:protein folding chaperone"/>
    <property type="evidence" value="ECO:0000318"/>
    <property type="project" value="GO_Central"/>
</dbReference>
<dbReference type="EnsemblBacteria" id="ABY34746">
    <property type="protein sequence ID" value="ABY34746"/>
    <property type="gene ID" value="Caur_1526"/>
</dbReference>
<dbReference type="SUPFAM" id="SSF109998">
    <property type="entry name" value="Triger factor/SurA peptide-binding domain-like"/>
    <property type="match status" value="1"/>
</dbReference>
<dbReference type="InterPro" id="IPR027304">
    <property type="entry name" value="Trigger_fact/SurA_dom_sf"/>
</dbReference>
<organism evidence="15 16">
    <name type="scientific">Chloroflexus aurantiacus (strain ATCC 29366 / DSM 635 / J-10-fl)</name>
    <dbReference type="NCBI Taxonomy" id="324602"/>
    <lineage>
        <taxon>Bacteria</taxon>
        <taxon>Bacillati</taxon>
        <taxon>Chloroflexota</taxon>
        <taxon>Chloroflexia</taxon>
        <taxon>Chloroflexales</taxon>
        <taxon>Chloroflexineae</taxon>
        <taxon>Chloroflexaceae</taxon>
        <taxon>Chloroflexus</taxon>
    </lineage>
</organism>
<dbReference type="Gene3D" id="1.10.3120.10">
    <property type="entry name" value="Trigger factor, C-terminal domain"/>
    <property type="match status" value="1"/>
</dbReference>
<dbReference type="InterPro" id="IPR037041">
    <property type="entry name" value="Trigger_fac_C_sf"/>
</dbReference>
<dbReference type="InterPro" id="IPR046357">
    <property type="entry name" value="PPIase_dom_sf"/>
</dbReference>
<evidence type="ECO:0000256" key="12">
    <source>
        <dbReference type="SAM" id="MobiDB-lite"/>
    </source>
</evidence>
<feature type="compositionally biased region" description="Acidic residues" evidence="12">
    <location>
        <begin position="228"/>
        <end position="248"/>
    </location>
</feature>
<proteinExistence type="inferred from homology"/>
<dbReference type="GO" id="GO:0015031">
    <property type="term" value="P:protein transport"/>
    <property type="evidence" value="ECO:0007669"/>
    <property type="project" value="UniProtKB-UniRule"/>
</dbReference>
<dbReference type="GO" id="GO:0051301">
    <property type="term" value="P:cell division"/>
    <property type="evidence" value="ECO:0007669"/>
    <property type="project" value="UniProtKB-KW"/>
</dbReference>
<keyword evidence="6 11" id="KW-0697">Rotamase</keyword>
<dbReference type="STRING" id="324602.Caur_1526"/>
<dbReference type="Pfam" id="PF05698">
    <property type="entry name" value="Trigger_C"/>
    <property type="match status" value="1"/>
</dbReference>
<dbReference type="PANTHER" id="PTHR30560:SF3">
    <property type="entry name" value="TRIGGER FACTOR-LIKE PROTEIN TIG, CHLOROPLASTIC"/>
    <property type="match status" value="1"/>
</dbReference>
<feature type="domain" description="Trigger factor ribosome-binding bacterial" evidence="13">
    <location>
        <begin position="27"/>
        <end position="168"/>
    </location>
</feature>